<evidence type="ECO:0000256" key="4">
    <source>
        <dbReference type="ARBA" id="ARBA00023008"/>
    </source>
</evidence>
<organism evidence="9 10">
    <name type="scientific">Pachysolen tannophilus NRRL Y-2460</name>
    <dbReference type="NCBI Taxonomy" id="669874"/>
    <lineage>
        <taxon>Eukaryota</taxon>
        <taxon>Fungi</taxon>
        <taxon>Dikarya</taxon>
        <taxon>Ascomycota</taxon>
        <taxon>Saccharomycotina</taxon>
        <taxon>Pichiomycetes</taxon>
        <taxon>Pachysolenaceae</taxon>
        <taxon>Pachysolen</taxon>
    </lineage>
</organism>
<evidence type="ECO:0000313" key="10">
    <source>
        <dbReference type="Proteomes" id="UP000094236"/>
    </source>
</evidence>
<evidence type="ECO:0000256" key="2">
    <source>
        <dbReference type="ARBA" id="ARBA00022723"/>
    </source>
</evidence>
<name>A0A1E4U1I5_PACTA</name>
<dbReference type="EMBL" id="KV454011">
    <property type="protein sequence ID" value="ODV97768.1"/>
    <property type="molecule type" value="Genomic_DNA"/>
</dbReference>
<dbReference type="GO" id="GO:0006825">
    <property type="term" value="P:copper ion transport"/>
    <property type="evidence" value="ECO:0007669"/>
    <property type="project" value="UniProtKB-KW"/>
</dbReference>
<protein>
    <recommendedName>
        <fullName evidence="8">HMA domain-containing protein</fullName>
    </recommendedName>
</protein>
<dbReference type="GO" id="GO:0016531">
    <property type="term" value="F:copper chaperone activity"/>
    <property type="evidence" value="ECO:0007669"/>
    <property type="project" value="EnsemblFungi"/>
</dbReference>
<evidence type="ECO:0000256" key="5">
    <source>
        <dbReference type="ARBA" id="ARBA00023065"/>
    </source>
</evidence>
<accession>A0A1E4U1I5</accession>
<dbReference type="PANTHER" id="PTHR46365:SF1">
    <property type="entry name" value="COPPER TRANSPORT PROTEIN ATOX1"/>
    <property type="match status" value="1"/>
</dbReference>
<proteinExistence type="inferred from homology"/>
<dbReference type="Proteomes" id="UP000094236">
    <property type="component" value="Unassembled WGS sequence"/>
</dbReference>
<dbReference type="GO" id="GO:0005829">
    <property type="term" value="C:cytosol"/>
    <property type="evidence" value="ECO:0007669"/>
    <property type="project" value="TreeGrafter"/>
</dbReference>
<evidence type="ECO:0000313" key="9">
    <source>
        <dbReference type="EMBL" id="ODV97768.1"/>
    </source>
</evidence>
<dbReference type="AlphaFoldDB" id="A0A1E4U1I5"/>
<comment type="similarity">
    <text evidence="7">Belongs to the ATX1 family.</text>
</comment>
<evidence type="ECO:0000256" key="1">
    <source>
        <dbReference type="ARBA" id="ARBA00022448"/>
    </source>
</evidence>
<evidence type="ECO:0000256" key="7">
    <source>
        <dbReference type="ARBA" id="ARBA00038171"/>
    </source>
</evidence>
<reference evidence="10" key="1">
    <citation type="submission" date="2016-05" db="EMBL/GenBank/DDBJ databases">
        <title>Comparative genomics of biotechnologically important yeasts.</title>
        <authorList>
            <consortium name="DOE Joint Genome Institute"/>
            <person name="Riley R."/>
            <person name="Haridas S."/>
            <person name="Wolfe K.H."/>
            <person name="Lopes M.R."/>
            <person name="Hittinger C.T."/>
            <person name="Goker M."/>
            <person name="Salamov A."/>
            <person name="Wisecaver J."/>
            <person name="Long T.M."/>
            <person name="Aerts A.L."/>
            <person name="Barry K."/>
            <person name="Choi C."/>
            <person name="Clum A."/>
            <person name="Coughlan A.Y."/>
            <person name="Deshpande S."/>
            <person name="Douglass A.P."/>
            <person name="Hanson S.J."/>
            <person name="Klenk H.-P."/>
            <person name="Labutti K."/>
            <person name="Lapidus A."/>
            <person name="Lindquist E."/>
            <person name="Lipzen A."/>
            <person name="Meier-Kolthoff J.P."/>
            <person name="Ohm R.A."/>
            <person name="Otillar R.P."/>
            <person name="Pangilinan J."/>
            <person name="Peng Y."/>
            <person name="Rokas A."/>
            <person name="Rosa C.A."/>
            <person name="Scheuner C."/>
            <person name="Sibirny A.A."/>
            <person name="Slot J.C."/>
            <person name="Stielow J.B."/>
            <person name="Sun H."/>
            <person name="Kurtzman C.P."/>
            <person name="Blackwell M."/>
            <person name="Grigoriev I.V."/>
            <person name="Jeffries T.W."/>
        </authorList>
    </citation>
    <scope>NUCLEOTIDE SEQUENCE [LARGE SCALE GENOMIC DNA]</scope>
    <source>
        <strain evidence="10">NRRL Y-2460</strain>
    </source>
</reference>
<dbReference type="InterPro" id="IPR036163">
    <property type="entry name" value="HMA_dom_sf"/>
</dbReference>
<feature type="domain" description="HMA" evidence="8">
    <location>
        <begin position="3"/>
        <end position="68"/>
    </location>
</feature>
<sequence length="74" mass="8102">MADHQYQFDVTMSCSGCSNAVNRVLNKLQGVKKVDISLEKQSVDVVTDSNTTYDDVYKAISKTGKKVNSGQTIV</sequence>
<dbReference type="Pfam" id="PF00403">
    <property type="entry name" value="HMA"/>
    <property type="match status" value="1"/>
</dbReference>
<evidence type="ECO:0000256" key="3">
    <source>
        <dbReference type="ARBA" id="ARBA00022796"/>
    </source>
</evidence>
<dbReference type="InterPro" id="IPR006121">
    <property type="entry name" value="HMA_dom"/>
</dbReference>
<dbReference type="STRING" id="669874.A0A1E4U1I5"/>
<dbReference type="GO" id="GO:0046872">
    <property type="term" value="F:metal ion binding"/>
    <property type="evidence" value="ECO:0007669"/>
    <property type="project" value="UniProtKB-KW"/>
</dbReference>
<keyword evidence="5" id="KW-0406">Ion transport</keyword>
<dbReference type="PANTHER" id="PTHR46365">
    <property type="entry name" value="COPPER TRANSPORT PROTEIN ATOX1"/>
    <property type="match status" value="1"/>
</dbReference>
<dbReference type="FunFam" id="3.30.70.100:FF:000008">
    <property type="entry name" value="Copper transport protein ATOX1"/>
    <property type="match status" value="1"/>
</dbReference>
<dbReference type="PROSITE" id="PS50846">
    <property type="entry name" value="HMA_2"/>
    <property type="match status" value="1"/>
</dbReference>
<keyword evidence="4" id="KW-0186">Copper</keyword>
<keyword evidence="1" id="KW-0813">Transport</keyword>
<dbReference type="InterPro" id="IPR051881">
    <property type="entry name" value="Copper_transport_ATOX1-like"/>
</dbReference>
<dbReference type="CDD" id="cd00371">
    <property type="entry name" value="HMA"/>
    <property type="match status" value="1"/>
</dbReference>
<keyword evidence="2" id="KW-0479">Metal-binding</keyword>
<dbReference type="SUPFAM" id="SSF55008">
    <property type="entry name" value="HMA, heavy metal-associated domain"/>
    <property type="match status" value="1"/>
</dbReference>
<gene>
    <name evidence="9" type="ORF">PACTADRAFT_185960</name>
</gene>
<evidence type="ECO:0000259" key="8">
    <source>
        <dbReference type="PROSITE" id="PS50846"/>
    </source>
</evidence>
<evidence type="ECO:0000256" key="6">
    <source>
        <dbReference type="ARBA" id="ARBA00023186"/>
    </source>
</evidence>
<keyword evidence="6" id="KW-0143">Chaperone</keyword>
<keyword evidence="10" id="KW-1185">Reference proteome</keyword>
<dbReference type="Gene3D" id="3.30.70.100">
    <property type="match status" value="1"/>
</dbReference>
<keyword evidence="3" id="KW-0187">Copper transport</keyword>
<dbReference type="OrthoDB" id="689350at2759"/>